<dbReference type="Proteomes" id="UP000271162">
    <property type="component" value="Unassembled WGS sequence"/>
</dbReference>
<reference evidence="3" key="1">
    <citation type="submission" date="2017-02" db="UniProtKB">
        <authorList>
            <consortium name="WormBaseParasite"/>
        </authorList>
    </citation>
    <scope>IDENTIFICATION</scope>
</reference>
<gene>
    <name evidence="1" type="ORF">NBR_LOCUS4855</name>
</gene>
<dbReference type="WBParaSite" id="NBR_0000485401-mRNA-1">
    <property type="protein sequence ID" value="NBR_0000485401-mRNA-1"/>
    <property type="gene ID" value="NBR_0000485401"/>
</dbReference>
<dbReference type="AlphaFoldDB" id="A0A0N4XQQ2"/>
<sequence>RRAFVTRIVAIAKRSRLDELLVVVENELNSHRSFSLQLLAGCQTRPSGSDDVPGAMVNDAGSALTSLT</sequence>
<reference evidence="1 2" key="2">
    <citation type="submission" date="2018-11" db="EMBL/GenBank/DDBJ databases">
        <authorList>
            <consortium name="Pathogen Informatics"/>
        </authorList>
    </citation>
    <scope>NUCLEOTIDE SEQUENCE [LARGE SCALE GENOMIC DNA]</scope>
</reference>
<evidence type="ECO:0000313" key="3">
    <source>
        <dbReference type="WBParaSite" id="NBR_0000485401-mRNA-1"/>
    </source>
</evidence>
<evidence type="ECO:0000313" key="2">
    <source>
        <dbReference type="Proteomes" id="UP000271162"/>
    </source>
</evidence>
<evidence type="ECO:0000313" key="1">
    <source>
        <dbReference type="EMBL" id="VDL68444.1"/>
    </source>
</evidence>
<organism evidence="3">
    <name type="scientific">Nippostrongylus brasiliensis</name>
    <name type="common">Rat hookworm</name>
    <dbReference type="NCBI Taxonomy" id="27835"/>
    <lineage>
        <taxon>Eukaryota</taxon>
        <taxon>Metazoa</taxon>
        <taxon>Ecdysozoa</taxon>
        <taxon>Nematoda</taxon>
        <taxon>Chromadorea</taxon>
        <taxon>Rhabditida</taxon>
        <taxon>Rhabditina</taxon>
        <taxon>Rhabditomorpha</taxon>
        <taxon>Strongyloidea</taxon>
        <taxon>Heligmosomidae</taxon>
        <taxon>Nippostrongylus</taxon>
    </lineage>
</organism>
<proteinExistence type="predicted"/>
<name>A0A0N4XQQ2_NIPBR</name>
<dbReference type="EMBL" id="UYSL01010033">
    <property type="protein sequence ID" value="VDL68444.1"/>
    <property type="molecule type" value="Genomic_DNA"/>
</dbReference>
<accession>A0A0N4XQQ2</accession>
<protein>
    <submittedName>
        <fullName evidence="3">DUF2088 domain-containing protein</fullName>
    </submittedName>
</protein>
<keyword evidence="2" id="KW-1185">Reference proteome</keyword>